<gene>
    <name evidence="4" type="ORF">DWX27_10250</name>
    <name evidence="5" type="ORF">DWZ32_17885</name>
</gene>
<comment type="caution">
    <text evidence="5">The sequence shown here is derived from an EMBL/GenBank/DDBJ whole genome shotgun (WGS) entry which is preliminary data.</text>
</comment>
<feature type="domain" description="Glycosyltransferase 2-like" evidence="3">
    <location>
        <begin position="6"/>
        <end position="135"/>
    </location>
</feature>
<name>A0A3E4KS67_9BACE</name>
<dbReference type="GO" id="GO:0016758">
    <property type="term" value="F:hexosyltransferase activity"/>
    <property type="evidence" value="ECO:0007669"/>
    <property type="project" value="UniProtKB-ARBA"/>
</dbReference>
<keyword evidence="2" id="KW-0808">Transferase</keyword>
<evidence type="ECO:0000313" key="6">
    <source>
        <dbReference type="Proteomes" id="UP000284772"/>
    </source>
</evidence>
<dbReference type="EMBL" id="QRQM01000023">
    <property type="protein sequence ID" value="RHN04272.1"/>
    <property type="molecule type" value="Genomic_DNA"/>
</dbReference>
<dbReference type="AlphaFoldDB" id="A0A3E4KS67"/>
<accession>A0A3E4KS67</accession>
<sequence>MEHLVSVIIPVYNVENYLQKCLDSCFSQTYANIEVVAINDGSTDTSGEVLDEYAANESRLKVFHQQNKGVVYARELGVTNSKGEYICFVDSDDFIEKDMISNLLQIALDDDCDIVSCDFCIYDDKTKSKAIQKNSYLGVRKEDALASLLLRRCTWSLCGKLFKKKLFDSIKMPYGLKIGEDGLVCFQAYNNSHKVSSVNQPYYNYVQRTSSVTHTKDRGLSSAIIDFILQIMNMKKMYHWGSSIDMPMNTFVASQIFVYYVNGGILNSLTERVVIPFGVSQMIRYDLRIIEKIGLLIFLKINCVSGFLRKLYLYATSH</sequence>
<proteinExistence type="predicted"/>
<dbReference type="PANTHER" id="PTHR22916">
    <property type="entry name" value="GLYCOSYLTRANSFERASE"/>
    <property type="match status" value="1"/>
</dbReference>
<dbReference type="SUPFAM" id="SSF53448">
    <property type="entry name" value="Nucleotide-diphospho-sugar transferases"/>
    <property type="match status" value="1"/>
</dbReference>
<dbReference type="Proteomes" id="UP000284772">
    <property type="component" value="Unassembled WGS sequence"/>
</dbReference>
<dbReference type="InterPro" id="IPR029044">
    <property type="entry name" value="Nucleotide-diphossugar_trans"/>
</dbReference>
<evidence type="ECO:0000313" key="5">
    <source>
        <dbReference type="EMBL" id="RHN04272.1"/>
    </source>
</evidence>
<dbReference type="Proteomes" id="UP000286003">
    <property type="component" value="Unassembled WGS sequence"/>
</dbReference>
<dbReference type="EMBL" id="QRWT01000008">
    <property type="protein sequence ID" value="RGT52857.1"/>
    <property type="molecule type" value="Genomic_DNA"/>
</dbReference>
<evidence type="ECO:0000256" key="1">
    <source>
        <dbReference type="ARBA" id="ARBA00022676"/>
    </source>
</evidence>
<evidence type="ECO:0000256" key="2">
    <source>
        <dbReference type="ARBA" id="ARBA00022679"/>
    </source>
</evidence>
<keyword evidence="1" id="KW-0328">Glycosyltransferase</keyword>
<dbReference type="PANTHER" id="PTHR22916:SF51">
    <property type="entry name" value="GLYCOSYLTRANSFERASE EPSH-RELATED"/>
    <property type="match status" value="1"/>
</dbReference>
<evidence type="ECO:0000259" key="3">
    <source>
        <dbReference type="Pfam" id="PF00535"/>
    </source>
</evidence>
<dbReference type="Gene3D" id="3.90.550.10">
    <property type="entry name" value="Spore Coat Polysaccharide Biosynthesis Protein SpsA, Chain A"/>
    <property type="match status" value="1"/>
</dbReference>
<reference evidence="6 7" key="1">
    <citation type="submission" date="2018-08" db="EMBL/GenBank/DDBJ databases">
        <title>A genome reference for cultivated species of the human gut microbiota.</title>
        <authorList>
            <person name="Zou Y."/>
            <person name="Xue W."/>
            <person name="Luo G."/>
        </authorList>
    </citation>
    <scope>NUCLEOTIDE SEQUENCE [LARGE SCALE GENOMIC DNA]</scope>
    <source>
        <strain evidence="4 6">AF19-10AC</strain>
        <strain evidence="5 7">AF31-23</strain>
    </source>
</reference>
<organism evidence="5 7">
    <name type="scientific">Bacteroides intestinalis</name>
    <dbReference type="NCBI Taxonomy" id="329854"/>
    <lineage>
        <taxon>Bacteria</taxon>
        <taxon>Pseudomonadati</taxon>
        <taxon>Bacteroidota</taxon>
        <taxon>Bacteroidia</taxon>
        <taxon>Bacteroidales</taxon>
        <taxon>Bacteroidaceae</taxon>
        <taxon>Bacteroides</taxon>
    </lineage>
</organism>
<dbReference type="RefSeq" id="WP_117707584.1">
    <property type="nucleotide sequence ID" value="NZ_JADNLS010000019.1"/>
</dbReference>
<dbReference type="CDD" id="cd00761">
    <property type="entry name" value="Glyco_tranf_GTA_type"/>
    <property type="match status" value="1"/>
</dbReference>
<dbReference type="InterPro" id="IPR001173">
    <property type="entry name" value="Glyco_trans_2-like"/>
</dbReference>
<dbReference type="Pfam" id="PF00535">
    <property type="entry name" value="Glycos_transf_2"/>
    <property type="match status" value="1"/>
</dbReference>
<evidence type="ECO:0000313" key="7">
    <source>
        <dbReference type="Proteomes" id="UP000286003"/>
    </source>
</evidence>
<evidence type="ECO:0000313" key="4">
    <source>
        <dbReference type="EMBL" id="RGT52857.1"/>
    </source>
</evidence>
<protein>
    <submittedName>
        <fullName evidence="5">Glycosyltransferase</fullName>
    </submittedName>
</protein>